<dbReference type="AlphaFoldDB" id="A0A814K7P3"/>
<dbReference type="PROSITE" id="PS00379">
    <property type="entry name" value="CDP_ALCOHOL_P_TRANSF"/>
    <property type="match status" value="1"/>
</dbReference>
<keyword evidence="6 16" id="KW-0472">Membrane</keyword>
<sequence>MSMSSKRTTDSNLSSSFHGNTRQMTQNFQHSGSCIRRLARRWPNILTDLQITRLKEHKYASEGTTLLDPYMQIFWKWLVEYCPLWVAPNLITIVGLAVNIGASIFLMILTDGAKEQCTRWMYFLTGLGTFIYQSLDAIDGKQARRTDSSTPLGELFDHGCDSVSTAFVTIAFCCTIQLGVYPWLMFWCCMFSYIIFYCAHWQTYVTGKLRFASFDCTEAQFFFLFICMVTAIWPPVWTKSIPIIHIELRVLAALAMIISGLCNAMNNIHTISKGGCGRHYSTIAVAHMSKSSLYAWDSAYYGPIAFCVNQYFGCYISEHKFLWFFLIYSLGDLLRYNIKVCQELCDALGIHCFRIKPPTMVKSDMSH</sequence>
<dbReference type="InterPro" id="IPR043130">
    <property type="entry name" value="CDP-OH_PTrfase_TM_dom"/>
</dbReference>
<dbReference type="PANTHER" id="PTHR10414">
    <property type="entry name" value="ETHANOLAMINEPHOSPHOTRANSFERASE"/>
    <property type="match status" value="1"/>
</dbReference>
<evidence type="ECO:0000256" key="8">
    <source>
        <dbReference type="ARBA" id="ARBA00023264"/>
    </source>
</evidence>
<evidence type="ECO:0000256" key="16">
    <source>
        <dbReference type="SAM" id="Phobius"/>
    </source>
</evidence>
<dbReference type="Pfam" id="PF01066">
    <property type="entry name" value="CDP-OH_P_transf"/>
    <property type="match status" value="1"/>
</dbReference>
<evidence type="ECO:0000256" key="3">
    <source>
        <dbReference type="ARBA" id="ARBA00022679"/>
    </source>
</evidence>
<dbReference type="EMBL" id="CAJNOR010000967">
    <property type="protein sequence ID" value="CAF1047269.1"/>
    <property type="molecule type" value="Genomic_DNA"/>
</dbReference>
<evidence type="ECO:0000256" key="2">
    <source>
        <dbReference type="ARBA" id="ARBA00010441"/>
    </source>
</evidence>
<gene>
    <name evidence="18" type="ORF">EDS130_LOCUS31655</name>
    <name evidence="17" type="ORF">XAT740_LOCUS15583</name>
</gene>
<dbReference type="OrthoDB" id="196717at2759"/>
<evidence type="ECO:0000256" key="11">
    <source>
        <dbReference type="ARBA" id="ARBA00036890"/>
    </source>
</evidence>
<comment type="subcellular location">
    <subcellularLocation>
        <location evidence="1">Membrane</location>
        <topology evidence="1">Multi-pass membrane protein</topology>
    </subcellularLocation>
</comment>
<keyword evidence="3 15" id="KW-0808">Transferase</keyword>
<evidence type="ECO:0000256" key="6">
    <source>
        <dbReference type="ARBA" id="ARBA00023136"/>
    </source>
</evidence>
<evidence type="ECO:0000313" key="18">
    <source>
        <dbReference type="EMBL" id="CAF1320873.1"/>
    </source>
</evidence>
<protein>
    <recommendedName>
        <fullName evidence="13">diacylglycerol cholinephosphotransferase</fullName>
        <ecNumber evidence="13">2.7.8.2</ecNumber>
    </recommendedName>
</protein>
<dbReference type="EC" id="2.7.8.2" evidence="13"/>
<dbReference type="GO" id="GO:0005789">
    <property type="term" value="C:endoplasmic reticulum membrane"/>
    <property type="evidence" value="ECO:0007669"/>
    <property type="project" value="TreeGrafter"/>
</dbReference>
<organism evidence="17 19">
    <name type="scientific">Adineta ricciae</name>
    <name type="common">Rotifer</name>
    <dbReference type="NCBI Taxonomy" id="249248"/>
    <lineage>
        <taxon>Eukaryota</taxon>
        <taxon>Metazoa</taxon>
        <taxon>Spiralia</taxon>
        <taxon>Gnathifera</taxon>
        <taxon>Rotifera</taxon>
        <taxon>Eurotatoria</taxon>
        <taxon>Bdelloidea</taxon>
        <taxon>Adinetida</taxon>
        <taxon>Adinetidae</taxon>
        <taxon>Adineta</taxon>
    </lineage>
</organism>
<comment type="catalytic activity">
    <reaction evidence="10">
        <text>1,2-dioctanoyl-sn-glycerol + CDP-choline = 1,2-dioctanoyl-sn-glycero-3-phosphocholine + CMP + H(+)</text>
        <dbReference type="Rhea" id="RHEA:54232"/>
        <dbReference type="ChEBI" id="CHEBI:15378"/>
        <dbReference type="ChEBI" id="CHEBI:58779"/>
        <dbReference type="ChEBI" id="CHEBI:60377"/>
        <dbReference type="ChEBI" id="CHEBI:76979"/>
        <dbReference type="ChEBI" id="CHEBI:78228"/>
    </reaction>
    <physiologicalReaction direction="left-to-right" evidence="10">
        <dbReference type="Rhea" id="RHEA:54233"/>
    </physiologicalReaction>
</comment>
<dbReference type="PANTHER" id="PTHR10414:SF37">
    <property type="entry name" value="BB IN A BOXCAR, ISOFORM C"/>
    <property type="match status" value="1"/>
</dbReference>
<evidence type="ECO:0000256" key="14">
    <source>
        <dbReference type="ARBA" id="ARBA00048570"/>
    </source>
</evidence>
<dbReference type="Gene3D" id="1.20.120.1760">
    <property type="match status" value="1"/>
</dbReference>
<dbReference type="GO" id="GO:0006646">
    <property type="term" value="P:phosphatidylethanolamine biosynthetic process"/>
    <property type="evidence" value="ECO:0007669"/>
    <property type="project" value="TreeGrafter"/>
</dbReference>
<keyword evidence="7" id="KW-0594">Phospholipid biosynthesis</keyword>
<comment type="similarity">
    <text evidence="2 15">Belongs to the CDP-alcohol phosphatidyltransferase class-I family.</text>
</comment>
<dbReference type="EMBL" id="CAJNOJ010000234">
    <property type="protein sequence ID" value="CAF1320873.1"/>
    <property type="molecule type" value="Genomic_DNA"/>
</dbReference>
<evidence type="ECO:0000256" key="15">
    <source>
        <dbReference type="RuleBase" id="RU003750"/>
    </source>
</evidence>
<name>A0A814K7P3_ADIRI</name>
<dbReference type="GO" id="GO:0005794">
    <property type="term" value="C:Golgi apparatus"/>
    <property type="evidence" value="ECO:0007669"/>
    <property type="project" value="TreeGrafter"/>
</dbReference>
<dbReference type="FunFam" id="1.20.120.1760:FF:000002">
    <property type="entry name" value="Choline/ethanolamine phosphotransferase 1"/>
    <property type="match status" value="1"/>
</dbReference>
<keyword evidence="5 16" id="KW-1133">Transmembrane helix</keyword>
<evidence type="ECO:0000256" key="4">
    <source>
        <dbReference type="ARBA" id="ARBA00022692"/>
    </source>
</evidence>
<keyword evidence="19" id="KW-1185">Reference proteome</keyword>
<keyword evidence="4 16" id="KW-0812">Transmembrane</keyword>
<evidence type="ECO:0000256" key="12">
    <source>
        <dbReference type="ARBA" id="ARBA00037890"/>
    </source>
</evidence>
<keyword evidence="7" id="KW-0444">Lipid biosynthesis</keyword>
<proteinExistence type="inferred from homology"/>
<evidence type="ECO:0000256" key="5">
    <source>
        <dbReference type="ARBA" id="ARBA00022989"/>
    </source>
</evidence>
<dbReference type="PIRSF" id="PIRSF015665">
    <property type="entry name" value="CHOPT"/>
    <property type="match status" value="1"/>
</dbReference>
<dbReference type="GO" id="GO:0004307">
    <property type="term" value="F:ethanolaminephosphotransferase activity"/>
    <property type="evidence" value="ECO:0007669"/>
    <property type="project" value="TreeGrafter"/>
</dbReference>
<comment type="catalytic activity">
    <reaction evidence="14">
        <text>CDP-choline + a 1,2-diacyl-sn-glycerol = a 1,2-diacyl-sn-glycero-3-phosphocholine + CMP + H(+)</text>
        <dbReference type="Rhea" id="RHEA:32939"/>
        <dbReference type="ChEBI" id="CHEBI:15378"/>
        <dbReference type="ChEBI" id="CHEBI:17815"/>
        <dbReference type="ChEBI" id="CHEBI:57643"/>
        <dbReference type="ChEBI" id="CHEBI:58779"/>
        <dbReference type="ChEBI" id="CHEBI:60377"/>
        <dbReference type="EC" id="2.7.8.2"/>
    </reaction>
    <physiologicalReaction direction="left-to-right" evidence="14">
        <dbReference type="Rhea" id="RHEA:32940"/>
    </physiologicalReaction>
</comment>
<accession>A0A814K7P3</accession>
<dbReference type="GO" id="GO:0004142">
    <property type="term" value="F:diacylglycerol cholinephosphotransferase activity"/>
    <property type="evidence" value="ECO:0007669"/>
    <property type="project" value="UniProtKB-EC"/>
</dbReference>
<keyword evidence="8" id="KW-1208">Phospholipid metabolism</keyword>
<comment type="catalytic activity">
    <reaction evidence="11">
        <text>1-hexadecanoyl-2-(9Z-octadecenoyl)-sn-glycerol + CDP-choline = 1-hexadecanoyl-2-(9Z-octadecenoyl)-sn-glycero-3-phosphocholine + CMP + H(+)</text>
        <dbReference type="Rhea" id="RHEA:54244"/>
        <dbReference type="ChEBI" id="CHEBI:15378"/>
        <dbReference type="ChEBI" id="CHEBI:58779"/>
        <dbReference type="ChEBI" id="CHEBI:60377"/>
        <dbReference type="ChEBI" id="CHEBI:73001"/>
        <dbReference type="ChEBI" id="CHEBI:75466"/>
    </reaction>
    <physiologicalReaction direction="left-to-right" evidence="11">
        <dbReference type="Rhea" id="RHEA:54245"/>
    </physiologicalReaction>
</comment>
<feature type="transmembrane region" description="Helical" evidence="16">
    <location>
        <begin position="84"/>
        <end position="108"/>
    </location>
</feature>
<dbReference type="Proteomes" id="UP000663852">
    <property type="component" value="Unassembled WGS sequence"/>
</dbReference>
<feature type="transmembrane region" description="Helical" evidence="16">
    <location>
        <begin position="120"/>
        <end position="138"/>
    </location>
</feature>
<evidence type="ECO:0000256" key="13">
    <source>
        <dbReference type="ARBA" id="ARBA00038987"/>
    </source>
</evidence>
<comment type="pathway">
    <text evidence="12">Phospholipid metabolism; phosphatidylcholine biosynthesis; phosphatidylcholine from phosphocholine: step 2/2.</text>
</comment>
<comment type="caution">
    <text evidence="17">The sequence shown here is derived from an EMBL/GenBank/DDBJ whole genome shotgun (WGS) entry which is preliminary data.</text>
</comment>
<dbReference type="InterPro" id="IPR048254">
    <property type="entry name" value="CDP_ALCOHOL_P_TRANSF_CS"/>
</dbReference>
<evidence type="ECO:0000256" key="10">
    <source>
        <dbReference type="ARBA" id="ARBA00036651"/>
    </source>
</evidence>
<reference evidence="17" key="1">
    <citation type="submission" date="2021-02" db="EMBL/GenBank/DDBJ databases">
        <authorList>
            <person name="Nowell W R."/>
        </authorList>
    </citation>
    <scope>NUCLEOTIDE SEQUENCE</scope>
</reference>
<evidence type="ECO:0000313" key="19">
    <source>
        <dbReference type="Proteomes" id="UP000663828"/>
    </source>
</evidence>
<feature type="transmembrane region" description="Helical" evidence="16">
    <location>
        <begin position="243"/>
        <end position="264"/>
    </location>
</feature>
<keyword evidence="7" id="KW-0443">Lipid metabolism</keyword>
<dbReference type="InterPro" id="IPR000462">
    <property type="entry name" value="CDP-OH_P_trans"/>
</dbReference>
<feature type="transmembrane region" description="Helical" evidence="16">
    <location>
        <begin position="184"/>
        <end position="207"/>
    </location>
</feature>
<dbReference type="Proteomes" id="UP000663828">
    <property type="component" value="Unassembled WGS sequence"/>
</dbReference>
<dbReference type="InterPro" id="IPR014472">
    <property type="entry name" value="CHOPT"/>
</dbReference>
<evidence type="ECO:0000313" key="17">
    <source>
        <dbReference type="EMBL" id="CAF1047269.1"/>
    </source>
</evidence>
<comment type="catalytic activity">
    <reaction evidence="9">
        <text>1-hexadecanoyl-2-(4Z,7Z,10Z,13Z,16Z,19Z-docosahexaenoyl)-sn-glycerol + CDP-choline = 1-hexadecanoyl-2-(4Z,7Z,10Z,13Z,16Z,19Z-docosahexaenoyl)-sn-glycero-3-phosphocholine + CMP + H(+)</text>
        <dbReference type="Rhea" id="RHEA:54332"/>
        <dbReference type="ChEBI" id="CHEBI:15378"/>
        <dbReference type="ChEBI" id="CHEBI:58779"/>
        <dbReference type="ChEBI" id="CHEBI:60377"/>
        <dbReference type="ChEBI" id="CHEBI:74963"/>
        <dbReference type="ChEBI" id="CHEBI:82949"/>
    </reaction>
    <physiologicalReaction direction="left-to-right" evidence="9">
        <dbReference type="Rhea" id="RHEA:54333"/>
    </physiologicalReaction>
</comment>
<feature type="transmembrane region" description="Helical" evidence="16">
    <location>
        <begin position="219"/>
        <end position="237"/>
    </location>
</feature>
<evidence type="ECO:0000256" key="7">
    <source>
        <dbReference type="ARBA" id="ARBA00023209"/>
    </source>
</evidence>
<evidence type="ECO:0000256" key="1">
    <source>
        <dbReference type="ARBA" id="ARBA00004141"/>
    </source>
</evidence>
<evidence type="ECO:0000256" key="9">
    <source>
        <dbReference type="ARBA" id="ARBA00036100"/>
    </source>
</evidence>